<evidence type="ECO:0000313" key="2">
    <source>
        <dbReference type="EMBL" id="CAL1537279.1"/>
    </source>
</evidence>
<accession>A0AAV2HTH9</accession>
<keyword evidence="3" id="KW-1185">Reference proteome</keyword>
<evidence type="ECO:0000259" key="1">
    <source>
        <dbReference type="Pfam" id="PF00685"/>
    </source>
</evidence>
<dbReference type="PANTHER" id="PTHR15723:SF0">
    <property type="entry name" value="CARBOHYDRATE SULFOTRANSFERASE 15"/>
    <property type="match status" value="1"/>
</dbReference>
<dbReference type="GO" id="GO:0019319">
    <property type="term" value="P:hexose biosynthetic process"/>
    <property type="evidence" value="ECO:0007669"/>
    <property type="project" value="TreeGrafter"/>
</dbReference>
<dbReference type="InterPro" id="IPR052654">
    <property type="entry name" value="CS_Sulfotransferase"/>
</dbReference>
<dbReference type="InterPro" id="IPR000863">
    <property type="entry name" value="Sulfotransferase_dom"/>
</dbReference>
<dbReference type="EMBL" id="CAXITT010000257">
    <property type="protein sequence ID" value="CAL1537279.1"/>
    <property type="molecule type" value="Genomic_DNA"/>
</dbReference>
<protein>
    <recommendedName>
        <fullName evidence="1">Sulfotransferase domain-containing protein</fullName>
    </recommendedName>
</protein>
<dbReference type="InterPro" id="IPR027417">
    <property type="entry name" value="P-loop_NTPase"/>
</dbReference>
<dbReference type="AlphaFoldDB" id="A0AAV2HTH9"/>
<evidence type="ECO:0000313" key="3">
    <source>
        <dbReference type="Proteomes" id="UP001497497"/>
    </source>
</evidence>
<dbReference type="GO" id="GO:0050659">
    <property type="term" value="F:N-acetylgalactosamine 4-sulfate 6-O-sulfotransferase activity"/>
    <property type="evidence" value="ECO:0007669"/>
    <property type="project" value="TreeGrafter"/>
</dbReference>
<gene>
    <name evidence="2" type="ORF">GSLYS_00011192001</name>
</gene>
<dbReference type="Gene3D" id="3.40.50.300">
    <property type="entry name" value="P-loop containing nucleotide triphosphate hydrolases"/>
    <property type="match status" value="1"/>
</dbReference>
<feature type="domain" description="Sulfotransferase" evidence="1">
    <location>
        <begin position="12"/>
        <end position="70"/>
    </location>
</feature>
<dbReference type="Pfam" id="PF00685">
    <property type="entry name" value="Sulfotransfer_1"/>
    <property type="match status" value="1"/>
</dbReference>
<sequence length="112" mass="13604">MRIHVSCYSIFLREWLSVFNRQHFLILRTEDYHSNMKETLTNVFQFLQVPPLPEHDLDLLVKQKVIHETRLKKKAGPMYPETRALLDEFFYRFNQDLSLLLNDTRFMWPESS</sequence>
<comment type="caution">
    <text evidence="2">The sequence shown here is derived from an EMBL/GenBank/DDBJ whole genome shotgun (WGS) entry which is preliminary data.</text>
</comment>
<organism evidence="2 3">
    <name type="scientific">Lymnaea stagnalis</name>
    <name type="common">Great pond snail</name>
    <name type="synonym">Helix stagnalis</name>
    <dbReference type="NCBI Taxonomy" id="6523"/>
    <lineage>
        <taxon>Eukaryota</taxon>
        <taxon>Metazoa</taxon>
        <taxon>Spiralia</taxon>
        <taxon>Lophotrochozoa</taxon>
        <taxon>Mollusca</taxon>
        <taxon>Gastropoda</taxon>
        <taxon>Heterobranchia</taxon>
        <taxon>Euthyneura</taxon>
        <taxon>Panpulmonata</taxon>
        <taxon>Hygrophila</taxon>
        <taxon>Lymnaeoidea</taxon>
        <taxon>Lymnaeidae</taxon>
        <taxon>Lymnaea</taxon>
    </lineage>
</organism>
<dbReference type="Proteomes" id="UP001497497">
    <property type="component" value="Unassembled WGS sequence"/>
</dbReference>
<dbReference type="SUPFAM" id="SSF52540">
    <property type="entry name" value="P-loop containing nucleoside triphosphate hydrolases"/>
    <property type="match status" value="1"/>
</dbReference>
<dbReference type="PANTHER" id="PTHR15723">
    <property type="entry name" value="CARBOHYDRATE SULFOTRANSFERASE 15"/>
    <property type="match status" value="1"/>
</dbReference>
<name>A0AAV2HTH9_LYMST</name>
<proteinExistence type="predicted"/>
<reference evidence="2 3" key="1">
    <citation type="submission" date="2024-04" db="EMBL/GenBank/DDBJ databases">
        <authorList>
            <consortium name="Genoscope - CEA"/>
            <person name="William W."/>
        </authorList>
    </citation>
    <scope>NUCLEOTIDE SEQUENCE [LARGE SCALE GENOMIC DNA]</scope>
</reference>